<name>A0A6I6NA74_9ACTN</name>
<organism evidence="3 4">
    <name type="scientific">Streptomyces broussonetiae</name>
    <dbReference type="NCBI Taxonomy" id="2686304"/>
    <lineage>
        <taxon>Bacteria</taxon>
        <taxon>Bacillati</taxon>
        <taxon>Actinomycetota</taxon>
        <taxon>Actinomycetes</taxon>
        <taxon>Kitasatosporales</taxon>
        <taxon>Streptomycetaceae</taxon>
        <taxon>Streptomyces</taxon>
    </lineage>
</organism>
<evidence type="ECO:0000256" key="1">
    <source>
        <dbReference type="ARBA" id="ARBA00023002"/>
    </source>
</evidence>
<dbReference type="InterPro" id="IPR036010">
    <property type="entry name" value="2Fe-2S_ferredoxin-like_sf"/>
</dbReference>
<sequence>MNPHELARARPGEAFTATFDGRPVTALPGQTVAAALWAAGVRAWRSTRGTGRPRGVFCGIGVCFDCLVTVNGKADQRACLVPVRPGDEIRTQEGTGRDDGRGAGR</sequence>
<feature type="region of interest" description="Disordered" evidence="2">
    <location>
        <begin position="85"/>
        <end position="105"/>
    </location>
</feature>
<dbReference type="AlphaFoldDB" id="A0A6I6NA74"/>
<keyword evidence="4" id="KW-1185">Reference proteome</keyword>
<dbReference type="KEGG" id="sbro:GQF42_38165"/>
<reference evidence="3 4" key="1">
    <citation type="submission" date="2019-12" db="EMBL/GenBank/DDBJ databases">
        <title>Streptomyces sp. strain T44 isolated from rhizosphere soil of Broussonetia papyrifera.</title>
        <authorList>
            <person name="Mo P."/>
        </authorList>
    </citation>
    <scope>NUCLEOTIDE SEQUENCE [LARGE SCALE GENOMIC DNA]</scope>
    <source>
        <strain evidence="3 4">T44</strain>
    </source>
</reference>
<evidence type="ECO:0000256" key="2">
    <source>
        <dbReference type="SAM" id="MobiDB-lite"/>
    </source>
</evidence>
<dbReference type="SUPFAM" id="SSF54292">
    <property type="entry name" value="2Fe-2S ferredoxin-like"/>
    <property type="match status" value="1"/>
</dbReference>
<dbReference type="Proteomes" id="UP000436138">
    <property type="component" value="Chromosome"/>
</dbReference>
<evidence type="ECO:0000313" key="3">
    <source>
        <dbReference type="EMBL" id="QHA08324.1"/>
    </source>
</evidence>
<dbReference type="Pfam" id="PF13510">
    <property type="entry name" value="Fer2_4"/>
    <property type="match status" value="1"/>
</dbReference>
<accession>A0A6I6NA74</accession>
<gene>
    <name evidence="3" type="ORF">GQF42_38165</name>
</gene>
<dbReference type="Gene3D" id="3.10.20.440">
    <property type="entry name" value="2Fe-2S iron-sulphur cluster binding domain, sarcosine oxidase, alpha subunit, N-terminal domain"/>
    <property type="match status" value="1"/>
</dbReference>
<dbReference type="GO" id="GO:0051536">
    <property type="term" value="F:iron-sulfur cluster binding"/>
    <property type="evidence" value="ECO:0007669"/>
    <property type="project" value="InterPro"/>
</dbReference>
<proteinExistence type="predicted"/>
<dbReference type="RefSeq" id="WP_158927620.1">
    <property type="nucleotide sequence ID" value="NZ_CP047020.1"/>
</dbReference>
<dbReference type="InterPro" id="IPR042204">
    <property type="entry name" value="2Fe-2S-bd_N"/>
</dbReference>
<evidence type="ECO:0000313" key="4">
    <source>
        <dbReference type="Proteomes" id="UP000436138"/>
    </source>
</evidence>
<dbReference type="EMBL" id="CP047020">
    <property type="protein sequence ID" value="QHA08324.1"/>
    <property type="molecule type" value="Genomic_DNA"/>
</dbReference>
<keyword evidence="1" id="KW-0560">Oxidoreductase</keyword>
<dbReference type="GO" id="GO:0016491">
    <property type="term" value="F:oxidoreductase activity"/>
    <property type="evidence" value="ECO:0007669"/>
    <property type="project" value="UniProtKB-KW"/>
</dbReference>
<protein>
    <submittedName>
        <fullName evidence="3">(2Fe-2S)-binding protein</fullName>
    </submittedName>
</protein>